<dbReference type="PROSITE" id="PS50172">
    <property type="entry name" value="BRCT"/>
    <property type="match status" value="2"/>
</dbReference>
<evidence type="ECO:0000256" key="6">
    <source>
        <dbReference type="ARBA" id="ARBA00022833"/>
    </source>
</evidence>
<keyword evidence="14" id="KW-1185">Reference proteome</keyword>
<keyword evidence="3" id="KW-0677">Repeat</keyword>
<dbReference type="GO" id="GO:0005634">
    <property type="term" value="C:nucleus"/>
    <property type="evidence" value="ECO:0007669"/>
    <property type="project" value="UniProtKB-SubCell"/>
</dbReference>
<gene>
    <name evidence="13" type="primary">BARD1</name>
    <name evidence="13" type="ORF">BG006_010403</name>
</gene>
<dbReference type="Pfam" id="PF00533">
    <property type="entry name" value="BRCT"/>
    <property type="match status" value="1"/>
</dbReference>
<keyword evidence="5 9" id="KW-0863">Zinc-finger</keyword>
<evidence type="ECO:0000256" key="10">
    <source>
        <dbReference type="SAM" id="MobiDB-lite"/>
    </source>
</evidence>
<protein>
    <submittedName>
        <fullName evidence="13">BRCA1-associated RING domain protein 1</fullName>
    </submittedName>
</protein>
<dbReference type="InterPro" id="IPR001841">
    <property type="entry name" value="Znf_RING"/>
</dbReference>
<dbReference type="SUPFAM" id="SSF57850">
    <property type="entry name" value="RING/U-box"/>
    <property type="match status" value="1"/>
</dbReference>
<evidence type="ECO:0000256" key="9">
    <source>
        <dbReference type="PROSITE-ProRule" id="PRU00175"/>
    </source>
</evidence>
<comment type="subcellular location">
    <subcellularLocation>
        <location evidence="1">Nucleus</location>
    </subcellularLocation>
</comment>
<proteinExistence type="predicted"/>
<organism evidence="13 14">
    <name type="scientific">Podila minutissima</name>
    <dbReference type="NCBI Taxonomy" id="64525"/>
    <lineage>
        <taxon>Eukaryota</taxon>
        <taxon>Fungi</taxon>
        <taxon>Fungi incertae sedis</taxon>
        <taxon>Mucoromycota</taxon>
        <taxon>Mortierellomycotina</taxon>
        <taxon>Mortierellomycetes</taxon>
        <taxon>Mortierellales</taxon>
        <taxon>Mortierellaceae</taxon>
        <taxon>Podila</taxon>
    </lineage>
</organism>
<evidence type="ECO:0000256" key="2">
    <source>
        <dbReference type="ARBA" id="ARBA00022723"/>
    </source>
</evidence>
<dbReference type="GO" id="GO:0008270">
    <property type="term" value="F:zinc ion binding"/>
    <property type="evidence" value="ECO:0007669"/>
    <property type="project" value="UniProtKB-KW"/>
</dbReference>
<evidence type="ECO:0000313" key="13">
    <source>
        <dbReference type="EMBL" id="KAF9335883.1"/>
    </source>
</evidence>
<evidence type="ECO:0000256" key="1">
    <source>
        <dbReference type="ARBA" id="ARBA00004123"/>
    </source>
</evidence>
<keyword evidence="6" id="KW-0862">Zinc</keyword>
<dbReference type="PROSITE" id="PS00518">
    <property type="entry name" value="ZF_RING_1"/>
    <property type="match status" value="1"/>
</dbReference>
<keyword evidence="2" id="KW-0479">Metal-binding</keyword>
<dbReference type="GO" id="GO:0000724">
    <property type="term" value="P:double-strand break repair via homologous recombination"/>
    <property type="evidence" value="ECO:0007669"/>
    <property type="project" value="TreeGrafter"/>
</dbReference>
<dbReference type="InterPro" id="IPR031099">
    <property type="entry name" value="BRCA1-associated"/>
</dbReference>
<dbReference type="InterPro" id="IPR001357">
    <property type="entry name" value="BRCT_dom"/>
</dbReference>
<name>A0A9P5SSS0_9FUNG</name>
<dbReference type="InterPro" id="IPR013083">
    <property type="entry name" value="Znf_RING/FYVE/PHD"/>
</dbReference>
<reference evidence="13" key="1">
    <citation type="journal article" date="2020" name="Fungal Divers.">
        <title>Resolving the Mortierellaceae phylogeny through synthesis of multi-gene phylogenetics and phylogenomics.</title>
        <authorList>
            <person name="Vandepol N."/>
            <person name="Liber J."/>
            <person name="Desiro A."/>
            <person name="Na H."/>
            <person name="Kennedy M."/>
            <person name="Barry K."/>
            <person name="Grigoriev I.V."/>
            <person name="Miller A.N."/>
            <person name="O'Donnell K."/>
            <person name="Stajich J.E."/>
            <person name="Bonito G."/>
        </authorList>
    </citation>
    <scope>NUCLEOTIDE SEQUENCE</scope>
    <source>
        <strain evidence="13">NVP1</strain>
    </source>
</reference>
<feature type="domain" description="BRCT" evidence="12">
    <location>
        <begin position="252"/>
        <end position="342"/>
    </location>
</feature>
<evidence type="ECO:0000256" key="3">
    <source>
        <dbReference type="ARBA" id="ARBA00022737"/>
    </source>
</evidence>
<dbReference type="PANTHER" id="PTHR13763">
    <property type="entry name" value="BREAST CANCER TYPE 1 SUSCEPTIBILITY PROTEIN BRCA1"/>
    <property type="match status" value="1"/>
</dbReference>
<evidence type="ECO:0000256" key="8">
    <source>
        <dbReference type="ARBA" id="ARBA00023242"/>
    </source>
</evidence>
<dbReference type="SUPFAM" id="SSF52113">
    <property type="entry name" value="BRCT domain"/>
    <property type="match status" value="1"/>
</dbReference>
<evidence type="ECO:0000259" key="11">
    <source>
        <dbReference type="PROSITE" id="PS50089"/>
    </source>
</evidence>
<evidence type="ECO:0000313" key="14">
    <source>
        <dbReference type="Proteomes" id="UP000696485"/>
    </source>
</evidence>
<dbReference type="InterPro" id="IPR017907">
    <property type="entry name" value="Znf_RING_CS"/>
</dbReference>
<feature type="domain" description="RING-type" evidence="11">
    <location>
        <begin position="27"/>
        <end position="65"/>
    </location>
</feature>
<dbReference type="Proteomes" id="UP000696485">
    <property type="component" value="Unassembled WGS sequence"/>
</dbReference>
<dbReference type="Gene3D" id="3.30.40.10">
    <property type="entry name" value="Zinc/RING finger domain, C3HC4 (zinc finger)"/>
    <property type="match status" value="1"/>
</dbReference>
<dbReference type="AlphaFoldDB" id="A0A9P5SSS0"/>
<evidence type="ECO:0000259" key="12">
    <source>
        <dbReference type="PROSITE" id="PS50172"/>
    </source>
</evidence>
<dbReference type="SMART" id="SM00292">
    <property type="entry name" value="BRCT"/>
    <property type="match status" value="2"/>
</dbReference>
<dbReference type="Pfam" id="PF13923">
    <property type="entry name" value="zf-C3HC4_2"/>
    <property type="match status" value="1"/>
</dbReference>
<dbReference type="SMART" id="SM00184">
    <property type="entry name" value="RING"/>
    <property type="match status" value="1"/>
</dbReference>
<dbReference type="GO" id="GO:0045944">
    <property type="term" value="P:positive regulation of transcription by RNA polymerase II"/>
    <property type="evidence" value="ECO:0007669"/>
    <property type="project" value="TreeGrafter"/>
</dbReference>
<feature type="domain" description="BRCT" evidence="12">
    <location>
        <begin position="362"/>
        <end position="466"/>
    </location>
</feature>
<feature type="compositionally biased region" description="Basic and acidic residues" evidence="10">
    <location>
        <begin position="135"/>
        <end position="150"/>
    </location>
</feature>
<evidence type="ECO:0000256" key="4">
    <source>
        <dbReference type="ARBA" id="ARBA00022763"/>
    </source>
</evidence>
<sequence length="482" mass="54540">MQSQEPVEILPDHIDGILRRMEEELKCAICLMPMTDPVSITCTHRFCRECILYNLKRKAACPLCNKKYDRRSLNTLDHMEKVISSFLNLKELYEHEYGHEKSDDSSTDTTTSKPTEKAPVTETITATNAQEPEGQDTHEEATQVREHDPLYEYTPPLEREDDTSSEHNIDIDMELACFDVDLDTVSEEEAAYLALQMLRAMSIVDTTGDMREPTIKTENEDPRIDQTHSELLGPGKSTAIETKPKLASSDDTFILTTTNLEISQKAVVERVAKALKAKFIDELSFKSTHVVVKNVSKDDSPGSGRTVKLLMGIITAAWILQFDWVSDSMDAGYWVQEDEYQLPDNEYGNSGQRRARTKKLQGEPPLFHGYEFQLFGTIQNLSKGDLEQLVSAGGGVLVPELFRHDVKPRRRPEAAPQRHVLLFDPSNQGIMHLRKLRTEVAALQETAAQLGKHLRVVKSQTLLDTIYQYDIDKLLDTDITAE</sequence>
<keyword evidence="7" id="KW-0234">DNA repair</keyword>
<dbReference type="GO" id="GO:0004842">
    <property type="term" value="F:ubiquitin-protein transferase activity"/>
    <property type="evidence" value="ECO:0007669"/>
    <property type="project" value="TreeGrafter"/>
</dbReference>
<dbReference type="PROSITE" id="PS50089">
    <property type="entry name" value="ZF_RING_2"/>
    <property type="match status" value="1"/>
</dbReference>
<feature type="region of interest" description="Disordered" evidence="10">
    <location>
        <begin position="98"/>
        <end position="164"/>
    </location>
</feature>
<dbReference type="Gene3D" id="3.40.50.10190">
    <property type="entry name" value="BRCT domain"/>
    <property type="match status" value="2"/>
</dbReference>
<keyword evidence="8" id="KW-0539">Nucleus</keyword>
<evidence type="ECO:0000256" key="5">
    <source>
        <dbReference type="ARBA" id="ARBA00022771"/>
    </source>
</evidence>
<dbReference type="PANTHER" id="PTHR13763:SF0">
    <property type="entry name" value="BREAST CANCER TYPE 1 SUSCEPTIBILITY PROTEIN"/>
    <property type="match status" value="1"/>
</dbReference>
<dbReference type="InterPro" id="IPR036420">
    <property type="entry name" value="BRCT_dom_sf"/>
</dbReference>
<dbReference type="EMBL" id="JAAAUY010000082">
    <property type="protein sequence ID" value="KAF9335883.1"/>
    <property type="molecule type" value="Genomic_DNA"/>
</dbReference>
<comment type="caution">
    <text evidence="13">The sequence shown here is derived from an EMBL/GenBank/DDBJ whole genome shotgun (WGS) entry which is preliminary data.</text>
</comment>
<keyword evidence="4" id="KW-0227">DNA damage</keyword>
<evidence type="ECO:0000256" key="7">
    <source>
        <dbReference type="ARBA" id="ARBA00023204"/>
    </source>
</evidence>
<accession>A0A9P5SSS0</accession>